<dbReference type="InterPro" id="IPR000595">
    <property type="entry name" value="cNMP-bd_dom"/>
</dbReference>
<dbReference type="Gene3D" id="2.60.120.10">
    <property type="entry name" value="Jelly Rolls"/>
    <property type="match status" value="1"/>
</dbReference>
<dbReference type="PANTHER" id="PTHR36114">
    <property type="entry name" value="16.7 KDA PROTEIN IN WHIE LOCUS"/>
    <property type="match status" value="1"/>
</dbReference>
<dbReference type="SUPFAM" id="SSF51182">
    <property type="entry name" value="RmlC-like cupins"/>
    <property type="match status" value="1"/>
</dbReference>
<proteinExistence type="predicted"/>
<dbReference type="InterPro" id="IPR013096">
    <property type="entry name" value="Cupin_2"/>
</dbReference>
<accession>A0A7Y7E8W1</accession>
<gene>
    <name evidence="2" type="ORF">HG542_22555</name>
</gene>
<sequence length="126" mass="14047">MARPDKPVNLAEKLEKLEELDAYWTPRTVMEVNGLELKVSRFKGEFVWHSHTEGDELFLVLRGTLTIELRDRDAVRLGPGELFVVPKGVEHRPVTPEGCDVVLLDPEGALNTGDAGGALTRDAEWL</sequence>
<dbReference type="PANTHER" id="PTHR36114:SF1">
    <property type="entry name" value="16.7 KDA PROTEIN IN WHIE LOCUS"/>
    <property type="match status" value="1"/>
</dbReference>
<feature type="domain" description="Cyclic nucleotide-binding" evidence="1">
    <location>
        <begin position="44"/>
        <end position="83"/>
    </location>
</feature>
<comment type="caution">
    <text evidence="2">The sequence shown here is derived from an EMBL/GenBank/DDBJ whole genome shotgun (WGS) entry which is preliminary data.</text>
</comment>
<organism evidence="2 3">
    <name type="scientific">Streptomyces morookaense</name>
    <name type="common">Streptoverticillium morookaense</name>
    <dbReference type="NCBI Taxonomy" id="1970"/>
    <lineage>
        <taxon>Bacteria</taxon>
        <taxon>Bacillati</taxon>
        <taxon>Actinomycetota</taxon>
        <taxon>Actinomycetes</taxon>
        <taxon>Kitasatosporales</taxon>
        <taxon>Streptomycetaceae</taxon>
        <taxon>Streptomyces</taxon>
    </lineage>
</organism>
<dbReference type="Proteomes" id="UP000587462">
    <property type="component" value="Unassembled WGS sequence"/>
</dbReference>
<dbReference type="Pfam" id="PF07883">
    <property type="entry name" value="Cupin_2"/>
    <property type="match status" value="1"/>
</dbReference>
<evidence type="ECO:0000313" key="3">
    <source>
        <dbReference type="Proteomes" id="UP000587462"/>
    </source>
</evidence>
<dbReference type="CDD" id="cd02226">
    <property type="entry name" value="cupin_YdbB-like"/>
    <property type="match status" value="1"/>
</dbReference>
<keyword evidence="3" id="KW-1185">Reference proteome</keyword>
<dbReference type="AlphaFoldDB" id="A0A7Y7E8W1"/>
<dbReference type="PROSITE" id="PS50042">
    <property type="entry name" value="CNMP_BINDING_3"/>
    <property type="match status" value="1"/>
</dbReference>
<protein>
    <submittedName>
        <fullName evidence="2">Cupin domain-containing protein</fullName>
    </submittedName>
</protein>
<name>A0A7Y7E8W1_STRMO</name>
<dbReference type="InterPro" id="IPR052044">
    <property type="entry name" value="PKS_Associated_Protein"/>
</dbReference>
<dbReference type="InterPro" id="IPR014710">
    <property type="entry name" value="RmlC-like_jellyroll"/>
</dbReference>
<reference evidence="2 3" key="1">
    <citation type="submission" date="2020-04" db="EMBL/GenBank/DDBJ databases">
        <title>Draft Genome Sequence of Streptomyces morookaense DSM 40503, an 8-azaguanine-producing strain.</title>
        <authorList>
            <person name="Qi J."/>
            <person name="Gao J.-M."/>
        </authorList>
    </citation>
    <scope>NUCLEOTIDE SEQUENCE [LARGE SCALE GENOMIC DNA]</scope>
    <source>
        <strain evidence="2 3">DSM 40503</strain>
    </source>
</reference>
<dbReference type="EMBL" id="JABBXF010000054">
    <property type="protein sequence ID" value="NVK80418.1"/>
    <property type="molecule type" value="Genomic_DNA"/>
</dbReference>
<dbReference type="RefSeq" id="WP_171084303.1">
    <property type="nucleotide sequence ID" value="NZ_BNBU01000002.1"/>
</dbReference>
<dbReference type="InterPro" id="IPR011051">
    <property type="entry name" value="RmlC_Cupin_sf"/>
</dbReference>
<evidence type="ECO:0000259" key="1">
    <source>
        <dbReference type="PROSITE" id="PS50042"/>
    </source>
</evidence>
<evidence type="ECO:0000313" key="2">
    <source>
        <dbReference type="EMBL" id="NVK80418.1"/>
    </source>
</evidence>